<dbReference type="EMBL" id="CP002631">
    <property type="protein sequence ID" value="AEB14153.1"/>
    <property type="molecule type" value="Genomic_DNA"/>
</dbReference>
<feature type="repeat" description="TPR" evidence="1">
    <location>
        <begin position="277"/>
        <end position="310"/>
    </location>
</feature>
<evidence type="ECO:0000256" key="1">
    <source>
        <dbReference type="PROSITE-ProRule" id="PRU00339"/>
    </source>
</evidence>
<evidence type="ECO:0000256" key="2">
    <source>
        <dbReference type="SAM" id="Phobius"/>
    </source>
</evidence>
<dbReference type="SUPFAM" id="SSF48452">
    <property type="entry name" value="TPR-like"/>
    <property type="match status" value="2"/>
</dbReference>
<dbReference type="eggNOG" id="COG2976">
    <property type="taxonomic scope" value="Bacteria"/>
</dbReference>
<reference evidence="3 4" key="1">
    <citation type="journal article" date="2011" name="Stand. Genomic Sci.">
        <title>Complete genome sequence of Treponema succinifaciens type strain (6091).</title>
        <authorList>
            <person name="Han C."/>
            <person name="Gronow S."/>
            <person name="Teshima H."/>
            <person name="Lapidus A."/>
            <person name="Nolan M."/>
            <person name="Lucas S."/>
            <person name="Hammon N."/>
            <person name="Deshpande S."/>
            <person name="Cheng J.F."/>
            <person name="Zeytun A."/>
            <person name="Tapia R."/>
            <person name="Goodwin L."/>
            <person name="Pitluck S."/>
            <person name="Liolios K."/>
            <person name="Pagani I."/>
            <person name="Ivanova N."/>
            <person name="Mavromatis K."/>
            <person name="Mikhailova N."/>
            <person name="Huntemann M."/>
            <person name="Pati A."/>
            <person name="Chen A."/>
            <person name="Palaniappan K."/>
            <person name="Land M."/>
            <person name="Hauser L."/>
            <person name="Brambilla E.M."/>
            <person name="Rohde M."/>
            <person name="Goker M."/>
            <person name="Woyke T."/>
            <person name="Bristow J."/>
            <person name="Eisen J.A."/>
            <person name="Markowitz V."/>
            <person name="Hugenholtz P."/>
            <person name="Kyrpides N.C."/>
            <person name="Klenk H.P."/>
            <person name="Detter J.C."/>
        </authorList>
    </citation>
    <scope>NUCLEOTIDE SEQUENCE [LARGE SCALE GENOMIC DNA]</scope>
    <source>
        <strain evidence="4">ATCC 33096 / DSM 2489 / 6091</strain>
    </source>
</reference>
<dbReference type="InterPro" id="IPR019734">
    <property type="entry name" value="TPR_rpt"/>
</dbReference>
<dbReference type="InterPro" id="IPR011990">
    <property type="entry name" value="TPR-like_helical_dom_sf"/>
</dbReference>
<feature type="transmembrane region" description="Helical" evidence="2">
    <location>
        <begin position="21"/>
        <end position="42"/>
    </location>
</feature>
<dbReference type="HOGENOM" id="CLU_073066_0_0_12"/>
<accession>F2NRR7</accession>
<keyword evidence="2" id="KW-0812">Transmembrane</keyword>
<dbReference type="STRING" id="869209.Tresu_1245"/>
<protein>
    <submittedName>
        <fullName evidence="3">Tetratricopeptide TPR_2 repeat-containing protein</fullName>
    </submittedName>
</protein>
<keyword evidence="2" id="KW-0472">Membrane</keyword>
<dbReference type="RefSeq" id="WP_013701440.1">
    <property type="nucleotide sequence ID" value="NC_015385.1"/>
</dbReference>
<dbReference type="KEGG" id="tsu:Tresu_1245"/>
<dbReference type="AlphaFoldDB" id="F2NRR7"/>
<dbReference type="Pfam" id="PF13181">
    <property type="entry name" value="TPR_8"/>
    <property type="match status" value="1"/>
</dbReference>
<keyword evidence="1" id="KW-0802">TPR repeat</keyword>
<dbReference type="OrthoDB" id="350246at2"/>
<dbReference type="Pfam" id="PF13414">
    <property type="entry name" value="TPR_11"/>
    <property type="match status" value="1"/>
</dbReference>
<feature type="repeat" description="TPR" evidence="1">
    <location>
        <begin position="243"/>
        <end position="276"/>
    </location>
</feature>
<keyword evidence="2" id="KW-1133">Transmembrane helix</keyword>
<name>F2NRR7_TRES6</name>
<organism evidence="3 4">
    <name type="scientific">Treponema succinifaciens (strain ATCC 33096 / DSM 2489 / 6091)</name>
    <dbReference type="NCBI Taxonomy" id="869209"/>
    <lineage>
        <taxon>Bacteria</taxon>
        <taxon>Pseudomonadati</taxon>
        <taxon>Spirochaetota</taxon>
        <taxon>Spirochaetia</taxon>
        <taxon>Spirochaetales</taxon>
        <taxon>Treponemataceae</taxon>
        <taxon>Treponema</taxon>
    </lineage>
</organism>
<dbReference type="Gene3D" id="1.25.40.10">
    <property type="entry name" value="Tetratricopeptide repeat domain"/>
    <property type="match status" value="2"/>
</dbReference>
<dbReference type="PROSITE" id="PS50005">
    <property type="entry name" value="TPR"/>
    <property type="match status" value="3"/>
</dbReference>
<keyword evidence="4" id="KW-1185">Reference proteome</keyword>
<evidence type="ECO:0000313" key="4">
    <source>
        <dbReference type="Proteomes" id="UP000006852"/>
    </source>
</evidence>
<gene>
    <name evidence="3" type="ordered locus">Tresu_1245</name>
</gene>
<sequence>MKARYGLDLFYHKRKTFVIKFIIASFAIVFVTLFSFIFIKFIGNKFFKLDSVDSMYKNWSLHTEDGYKSVYNSASRILDENPYHNAALAFLGYSSFMLAESETDNIKSQELLDKSIFSLRKAMHGCKKDTLPQIQYMLGRAYFYKNKVSAYHYYADLVVKYLSLAVSNGYKSADIPLLLGLSYASLGETDESIAAFTEALLVRETDTLLFNIAKQYCNNGQESVAKQYLVRVMKISQNEDLLDDSHILLGQIYTSEGNFSDAEKEFNSILEKNQNSADAHYGLGVLYEKKGDNIKARSEWRKCLKIQFNHKGALKKMSEL</sequence>
<dbReference type="Proteomes" id="UP000006852">
    <property type="component" value="Chromosome"/>
</dbReference>
<feature type="repeat" description="TPR" evidence="1">
    <location>
        <begin position="173"/>
        <end position="206"/>
    </location>
</feature>
<evidence type="ECO:0000313" key="3">
    <source>
        <dbReference type="EMBL" id="AEB14153.1"/>
    </source>
</evidence>
<dbReference type="SMART" id="SM00028">
    <property type="entry name" value="TPR"/>
    <property type="match status" value="3"/>
</dbReference>
<proteinExistence type="predicted"/>
<dbReference type="GeneID" id="302998406"/>
<reference evidence="4" key="2">
    <citation type="submission" date="2011-04" db="EMBL/GenBank/DDBJ databases">
        <title>The complete genome of chromosome of Treponema succinifaciens DSM 2489.</title>
        <authorList>
            <person name="Lucas S."/>
            <person name="Copeland A."/>
            <person name="Lapidus A."/>
            <person name="Bruce D."/>
            <person name="Goodwin L."/>
            <person name="Pitluck S."/>
            <person name="Peters L."/>
            <person name="Kyrpides N."/>
            <person name="Mavromatis K."/>
            <person name="Ivanova N."/>
            <person name="Ovchinnikova G."/>
            <person name="Teshima H."/>
            <person name="Detter J.C."/>
            <person name="Tapia R."/>
            <person name="Han C."/>
            <person name="Land M."/>
            <person name="Hauser L."/>
            <person name="Markowitz V."/>
            <person name="Cheng J.-F."/>
            <person name="Hugenholtz P."/>
            <person name="Woyke T."/>
            <person name="Wu D."/>
            <person name="Gronow S."/>
            <person name="Wellnitz S."/>
            <person name="Brambilla E."/>
            <person name="Klenk H.-P."/>
            <person name="Eisen J.A."/>
        </authorList>
    </citation>
    <scope>NUCLEOTIDE SEQUENCE [LARGE SCALE GENOMIC DNA]</scope>
    <source>
        <strain evidence="4">ATCC 33096 / DSM 2489 / 6091</strain>
    </source>
</reference>